<dbReference type="InterPro" id="IPR029056">
    <property type="entry name" value="Ribokinase-like"/>
</dbReference>
<dbReference type="PANTHER" id="PTHR10584">
    <property type="entry name" value="SUGAR KINASE"/>
    <property type="match status" value="1"/>
</dbReference>
<dbReference type="EMBL" id="CP003740">
    <property type="protein sequence ID" value="AGI69644.1"/>
    <property type="molecule type" value="Genomic_DNA"/>
</dbReference>
<sequence>MRKPILCAGRLYCDMVFADAPRLPTLGTEVFAPNLSLHAGGGAFITGATLAALGYPVRQFSNLPATPFDTIVLADMAAHDVDATACKPADNGIDPQITVAIATAGDRAFLTRAAGQAIPDFSAINFADFAHLHIGELRTLQDSPALLDHARAAGLTVSLDCGWQDSYDPDVTALIAAVDVFLPNESEIAALALLGIPQTCARLTVVKSGHKGARARLIDDSAWTNCAVKSPVQVRDATGAGDAFNAGFLSRWLEHAPLRDCLAKGNACGSAAVQIVGGIGFPQHV</sequence>
<dbReference type="Proteomes" id="UP000005307">
    <property type="component" value="Chromosome"/>
</dbReference>
<dbReference type="Pfam" id="PF00294">
    <property type="entry name" value="PfkB"/>
    <property type="match status" value="1"/>
</dbReference>
<gene>
    <name evidence="4" type="ORF">OAN307_c42470</name>
</gene>
<dbReference type="AlphaFoldDB" id="M9RAG8"/>
<dbReference type="KEGG" id="oat:OAN307_c42470"/>
<dbReference type="RefSeq" id="WP_015501565.1">
    <property type="nucleotide sequence ID" value="NC_020911.1"/>
</dbReference>
<keyword evidence="1 4" id="KW-0808">Transferase</keyword>
<name>M9RAG8_9RHOB</name>
<dbReference type="GO" id="GO:0005829">
    <property type="term" value="C:cytosol"/>
    <property type="evidence" value="ECO:0007669"/>
    <property type="project" value="TreeGrafter"/>
</dbReference>
<dbReference type="InterPro" id="IPR011611">
    <property type="entry name" value="PfkB_dom"/>
</dbReference>
<keyword evidence="2 4" id="KW-0418">Kinase</keyword>
<organism evidence="4 5">
    <name type="scientific">Octadecabacter antarcticus 307</name>
    <dbReference type="NCBI Taxonomy" id="391626"/>
    <lineage>
        <taxon>Bacteria</taxon>
        <taxon>Pseudomonadati</taxon>
        <taxon>Pseudomonadota</taxon>
        <taxon>Alphaproteobacteria</taxon>
        <taxon>Rhodobacterales</taxon>
        <taxon>Roseobacteraceae</taxon>
        <taxon>Octadecabacter</taxon>
    </lineage>
</organism>
<dbReference type="STRING" id="391626.OAN307_c42470"/>
<evidence type="ECO:0000259" key="3">
    <source>
        <dbReference type="Pfam" id="PF00294"/>
    </source>
</evidence>
<reference evidence="4 5" key="1">
    <citation type="journal article" date="2013" name="PLoS ONE">
        <title>Poles Apart: Arctic and Antarctic Octadecabacter strains Share High Genome Plasticity and a New Type of Xanthorhodopsin.</title>
        <authorList>
            <person name="Vollmers J."/>
            <person name="Voget S."/>
            <person name="Dietrich S."/>
            <person name="Gollnow K."/>
            <person name="Smits M."/>
            <person name="Meyer K."/>
            <person name="Brinkhoff T."/>
            <person name="Simon M."/>
            <person name="Daniel R."/>
        </authorList>
    </citation>
    <scope>NUCLEOTIDE SEQUENCE [LARGE SCALE GENOMIC DNA]</scope>
    <source>
        <strain evidence="4 5">307</strain>
    </source>
</reference>
<protein>
    <submittedName>
        <fullName evidence="4">Putative sugar kinase</fullName>
        <ecNumber evidence="4">2.7.1.-</ecNumber>
    </submittedName>
</protein>
<feature type="domain" description="Carbohydrate kinase PfkB" evidence="3">
    <location>
        <begin position="32"/>
        <end position="279"/>
    </location>
</feature>
<dbReference type="eggNOG" id="COG0524">
    <property type="taxonomic scope" value="Bacteria"/>
</dbReference>
<evidence type="ECO:0000313" key="5">
    <source>
        <dbReference type="Proteomes" id="UP000005307"/>
    </source>
</evidence>
<dbReference type="Gene3D" id="3.40.1190.20">
    <property type="match status" value="1"/>
</dbReference>
<dbReference type="PANTHER" id="PTHR10584:SF166">
    <property type="entry name" value="RIBOKINASE"/>
    <property type="match status" value="1"/>
</dbReference>
<evidence type="ECO:0000256" key="1">
    <source>
        <dbReference type="ARBA" id="ARBA00022679"/>
    </source>
</evidence>
<dbReference type="EC" id="2.7.1.-" evidence="4"/>
<proteinExistence type="predicted"/>
<accession>M9RAG8</accession>
<evidence type="ECO:0000256" key="2">
    <source>
        <dbReference type="ARBA" id="ARBA00022777"/>
    </source>
</evidence>
<dbReference type="SUPFAM" id="SSF53613">
    <property type="entry name" value="Ribokinase-like"/>
    <property type="match status" value="1"/>
</dbReference>
<evidence type="ECO:0000313" key="4">
    <source>
        <dbReference type="EMBL" id="AGI69644.1"/>
    </source>
</evidence>
<keyword evidence="5" id="KW-1185">Reference proteome</keyword>
<dbReference type="HOGENOM" id="CLU_027634_6_0_5"/>
<dbReference type="GO" id="GO:0016301">
    <property type="term" value="F:kinase activity"/>
    <property type="evidence" value="ECO:0007669"/>
    <property type="project" value="UniProtKB-KW"/>
</dbReference>